<comment type="caution">
    <text evidence="3">The sequence shown here is derived from an EMBL/GenBank/DDBJ whole genome shotgun (WGS) entry which is preliminary data.</text>
</comment>
<proteinExistence type="predicted"/>
<evidence type="ECO:0000313" key="4">
    <source>
        <dbReference type="Proteomes" id="UP001055172"/>
    </source>
</evidence>
<protein>
    <recommendedName>
        <fullName evidence="2">DUF6606 domain-containing protein</fullName>
    </recommendedName>
</protein>
<dbReference type="InterPro" id="IPR046541">
    <property type="entry name" value="DUF6606"/>
</dbReference>
<dbReference type="Proteomes" id="UP001055172">
    <property type="component" value="Unassembled WGS sequence"/>
</dbReference>
<feature type="region of interest" description="Disordered" evidence="1">
    <location>
        <begin position="180"/>
        <end position="205"/>
    </location>
</feature>
<gene>
    <name evidence="3" type="ORF">ColLi_07450</name>
</gene>
<reference evidence="3 4" key="1">
    <citation type="submission" date="2021-07" db="EMBL/GenBank/DDBJ databases">
        <title>Genome data of Colletotrichum spaethianum.</title>
        <authorList>
            <person name="Utami Y.D."/>
            <person name="Hiruma K."/>
        </authorList>
    </citation>
    <scope>NUCLEOTIDE SEQUENCE [LARGE SCALE GENOMIC DNA]</scope>
    <source>
        <strain evidence="3 4">MAFF 242679</strain>
    </source>
</reference>
<sequence length="276" mass="30937">MAPAQSGGPDQMSRAVLEYLYHHLFLPPKLPTADDASQKNETALLIFVQQSLERFLPGRRDEKTVKASISMLKSLRASRTPQGCLKDTNVRNVLQGLSAQAPVAVLHITEQNAGVLIGRKPDSVRFEMFELSPTNEAVTSTRGRLIRRFPATAVEIPRADFDTEAFRVVVAKTLTKMSQQTVRETKQAAKKSKKEQEQEESRETTDPKIVTELFACMLRGCGKEVVCKGICKNTRDEVMSKDSKFPWRRSSLWLLLRVALQLSMTRLSGDGHNTYS</sequence>
<dbReference type="Pfam" id="PF20255">
    <property type="entry name" value="DUF6606"/>
    <property type="match status" value="1"/>
</dbReference>
<evidence type="ECO:0000256" key="1">
    <source>
        <dbReference type="SAM" id="MobiDB-lite"/>
    </source>
</evidence>
<name>A0AA37LU67_9PEZI</name>
<feature type="domain" description="DUF6606" evidence="2">
    <location>
        <begin position="20"/>
        <end position="275"/>
    </location>
</feature>
<evidence type="ECO:0000313" key="3">
    <source>
        <dbReference type="EMBL" id="GJC84612.1"/>
    </source>
</evidence>
<organism evidence="3 4">
    <name type="scientific">Colletotrichum liriopes</name>
    <dbReference type="NCBI Taxonomy" id="708192"/>
    <lineage>
        <taxon>Eukaryota</taxon>
        <taxon>Fungi</taxon>
        <taxon>Dikarya</taxon>
        <taxon>Ascomycota</taxon>
        <taxon>Pezizomycotina</taxon>
        <taxon>Sordariomycetes</taxon>
        <taxon>Hypocreomycetidae</taxon>
        <taxon>Glomerellales</taxon>
        <taxon>Glomerellaceae</taxon>
        <taxon>Colletotrichum</taxon>
        <taxon>Colletotrichum spaethianum species complex</taxon>
    </lineage>
</organism>
<evidence type="ECO:0000259" key="2">
    <source>
        <dbReference type="Pfam" id="PF20255"/>
    </source>
</evidence>
<accession>A0AA37LU67</accession>
<feature type="compositionally biased region" description="Basic and acidic residues" evidence="1">
    <location>
        <begin position="194"/>
        <end position="205"/>
    </location>
</feature>
<dbReference type="AlphaFoldDB" id="A0AA37LU67"/>
<dbReference type="EMBL" id="BPPX01000015">
    <property type="protein sequence ID" value="GJC84612.1"/>
    <property type="molecule type" value="Genomic_DNA"/>
</dbReference>
<keyword evidence="4" id="KW-1185">Reference proteome</keyword>